<dbReference type="RefSeq" id="WP_198571333.1">
    <property type="nucleotide sequence ID" value="NZ_CP066167.1"/>
</dbReference>
<protein>
    <recommendedName>
        <fullName evidence="4">SapC protein</fullName>
    </recommendedName>
</protein>
<reference evidence="2 3" key="1">
    <citation type="submission" date="2020-12" db="EMBL/GenBank/DDBJ databases">
        <authorList>
            <person name="Shan Y."/>
        </authorList>
    </citation>
    <scope>NUCLEOTIDE SEQUENCE [LARGE SCALE GENOMIC DNA]</scope>
    <source>
        <strain evidence="3">csc3.9</strain>
    </source>
</reference>
<dbReference type="Proteomes" id="UP000596063">
    <property type="component" value="Chromosome"/>
</dbReference>
<proteinExistence type="predicted"/>
<dbReference type="EMBL" id="CP066167">
    <property type="protein sequence ID" value="QQD19849.1"/>
    <property type="molecule type" value="Genomic_DNA"/>
</dbReference>
<organism evidence="2 3">
    <name type="scientific">Spongiibacter nanhainus</name>
    <dbReference type="NCBI Taxonomy" id="2794344"/>
    <lineage>
        <taxon>Bacteria</taxon>
        <taxon>Pseudomonadati</taxon>
        <taxon>Pseudomonadota</taxon>
        <taxon>Gammaproteobacteria</taxon>
        <taxon>Cellvibrionales</taxon>
        <taxon>Spongiibacteraceae</taxon>
        <taxon>Spongiibacter</taxon>
    </lineage>
</organism>
<evidence type="ECO:0000313" key="3">
    <source>
        <dbReference type="Proteomes" id="UP000596063"/>
    </source>
</evidence>
<evidence type="ECO:0000256" key="1">
    <source>
        <dbReference type="SAM" id="MobiDB-lite"/>
    </source>
</evidence>
<accession>A0A7T4R402</accession>
<keyword evidence="3" id="KW-1185">Reference proteome</keyword>
<name>A0A7T4R402_9GAMM</name>
<dbReference type="AlphaFoldDB" id="A0A7T4R402"/>
<gene>
    <name evidence="2" type="ORF">I6N98_08430</name>
</gene>
<evidence type="ECO:0008006" key="4">
    <source>
        <dbReference type="Google" id="ProtNLM"/>
    </source>
</evidence>
<sequence length="232" mass="25720">MAPRKSGRSSTAKILPFPSRPSRKDERRVLRLSPEYSGTCLLYAHHVLSRDKLFAIKILCWARLANGDTVALVPWLNGVSRCIDLDNPDSGQAMGYYDPHSEARFDQPPIQHVAALDALSEVLPPSSKGIAGAVVQEIPDNIGSHAALLIEQQQEFALEPVVSWRLDELGNMDAMVADMDRATQTPVLSRDDCLYPVREHPGFRYFFQYHIANQIKAGGVMAARAISQLIKT</sequence>
<evidence type="ECO:0000313" key="2">
    <source>
        <dbReference type="EMBL" id="QQD19849.1"/>
    </source>
</evidence>
<dbReference type="KEGG" id="snan:I6N98_08430"/>
<feature type="region of interest" description="Disordered" evidence="1">
    <location>
        <begin position="1"/>
        <end position="26"/>
    </location>
</feature>